<dbReference type="VEuPathDB" id="FungiDB:ASPGLDRAFT_1259263"/>
<dbReference type="RefSeq" id="XP_022403383.1">
    <property type="nucleotide sequence ID" value="XM_022540604.1"/>
</dbReference>
<sequence length="155" mass="17218">MPQSSKRLISDTLRLGSQSVSPSNTESLYSRAAASAVRNRCAVWTYRCENTEMGIGGRRSGGVDYPRLARSYTERSSFNEKAFELSRKSDTYVPLYTHDTFPDPPSTTVHVHVSIRMMIISSPSKQYGVFPDSPVLCLLSSVHNGNNRLGPRTIT</sequence>
<keyword evidence="2" id="KW-1185">Reference proteome</keyword>
<evidence type="ECO:0000313" key="1">
    <source>
        <dbReference type="EMBL" id="OJJ86694.1"/>
    </source>
</evidence>
<dbReference type="AlphaFoldDB" id="A0A1L9VS26"/>
<dbReference type="EMBL" id="KV878892">
    <property type="protein sequence ID" value="OJJ86694.1"/>
    <property type="molecule type" value="Genomic_DNA"/>
</dbReference>
<evidence type="ECO:0000313" key="2">
    <source>
        <dbReference type="Proteomes" id="UP000184300"/>
    </source>
</evidence>
<gene>
    <name evidence="1" type="ORF">ASPGLDRAFT_1259263</name>
</gene>
<proteinExistence type="predicted"/>
<dbReference type="Proteomes" id="UP000184300">
    <property type="component" value="Unassembled WGS sequence"/>
</dbReference>
<name>A0A1L9VS26_ASPGL</name>
<dbReference type="GeneID" id="34456865"/>
<accession>A0A1L9VS26</accession>
<organism evidence="1 2">
    <name type="scientific">Aspergillus glaucus CBS 516.65</name>
    <dbReference type="NCBI Taxonomy" id="1160497"/>
    <lineage>
        <taxon>Eukaryota</taxon>
        <taxon>Fungi</taxon>
        <taxon>Dikarya</taxon>
        <taxon>Ascomycota</taxon>
        <taxon>Pezizomycotina</taxon>
        <taxon>Eurotiomycetes</taxon>
        <taxon>Eurotiomycetidae</taxon>
        <taxon>Eurotiales</taxon>
        <taxon>Aspergillaceae</taxon>
        <taxon>Aspergillus</taxon>
        <taxon>Aspergillus subgen. Aspergillus</taxon>
    </lineage>
</organism>
<protein>
    <submittedName>
        <fullName evidence="1">Uncharacterized protein</fullName>
    </submittedName>
</protein>
<reference evidence="2" key="1">
    <citation type="journal article" date="2017" name="Genome Biol.">
        <title>Comparative genomics reveals high biological diversity and specific adaptations in the industrially and medically important fungal genus Aspergillus.</title>
        <authorList>
            <person name="de Vries R.P."/>
            <person name="Riley R."/>
            <person name="Wiebenga A."/>
            <person name="Aguilar-Osorio G."/>
            <person name="Amillis S."/>
            <person name="Uchima C.A."/>
            <person name="Anderluh G."/>
            <person name="Asadollahi M."/>
            <person name="Askin M."/>
            <person name="Barry K."/>
            <person name="Battaglia E."/>
            <person name="Bayram O."/>
            <person name="Benocci T."/>
            <person name="Braus-Stromeyer S.A."/>
            <person name="Caldana C."/>
            <person name="Canovas D."/>
            <person name="Cerqueira G.C."/>
            <person name="Chen F."/>
            <person name="Chen W."/>
            <person name="Choi C."/>
            <person name="Clum A."/>
            <person name="Dos Santos R.A."/>
            <person name="Damasio A.R."/>
            <person name="Diallinas G."/>
            <person name="Emri T."/>
            <person name="Fekete E."/>
            <person name="Flipphi M."/>
            <person name="Freyberg S."/>
            <person name="Gallo A."/>
            <person name="Gournas C."/>
            <person name="Habgood R."/>
            <person name="Hainaut M."/>
            <person name="Harispe M.L."/>
            <person name="Henrissat B."/>
            <person name="Hilden K.S."/>
            <person name="Hope R."/>
            <person name="Hossain A."/>
            <person name="Karabika E."/>
            <person name="Karaffa L."/>
            <person name="Karanyi Z."/>
            <person name="Krasevec N."/>
            <person name="Kuo A."/>
            <person name="Kusch H."/>
            <person name="LaButti K."/>
            <person name="Lagendijk E.L."/>
            <person name="Lapidus A."/>
            <person name="Levasseur A."/>
            <person name="Lindquist E."/>
            <person name="Lipzen A."/>
            <person name="Logrieco A.F."/>
            <person name="MacCabe A."/>
            <person name="Maekelae M.R."/>
            <person name="Malavazi I."/>
            <person name="Melin P."/>
            <person name="Meyer V."/>
            <person name="Mielnichuk N."/>
            <person name="Miskei M."/>
            <person name="Molnar A.P."/>
            <person name="Mule G."/>
            <person name="Ngan C.Y."/>
            <person name="Orejas M."/>
            <person name="Orosz E."/>
            <person name="Ouedraogo J.P."/>
            <person name="Overkamp K.M."/>
            <person name="Park H.-S."/>
            <person name="Perrone G."/>
            <person name="Piumi F."/>
            <person name="Punt P.J."/>
            <person name="Ram A.F."/>
            <person name="Ramon A."/>
            <person name="Rauscher S."/>
            <person name="Record E."/>
            <person name="Riano-Pachon D.M."/>
            <person name="Robert V."/>
            <person name="Roehrig J."/>
            <person name="Ruller R."/>
            <person name="Salamov A."/>
            <person name="Salih N.S."/>
            <person name="Samson R.A."/>
            <person name="Sandor E."/>
            <person name="Sanguinetti M."/>
            <person name="Schuetze T."/>
            <person name="Sepcic K."/>
            <person name="Shelest E."/>
            <person name="Sherlock G."/>
            <person name="Sophianopoulou V."/>
            <person name="Squina F.M."/>
            <person name="Sun H."/>
            <person name="Susca A."/>
            <person name="Todd R.B."/>
            <person name="Tsang A."/>
            <person name="Unkles S.E."/>
            <person name="van de Wiele N."/>
            <person name="van Rossen-Uffink D."/>
            <person name="Oliveira J.V."/>
            <person name="Vesth T.C."/>
            <person name="Visser J."/>
            <person name="Yu J.-H."/>
            <person name="Zhou M."/>
            <person name="Andersen M.R."/>
            <person name="Archer D.B."/>
            <person name="Baker S.E."/>
            <person name="Benoit I."/>
            <person name="Brakhage A.A."/>
            <person name="Braus G.H."/>
            <person name="Fischer R."/>
            <person name="Frisvad J.C."/>
            <person name="Goldman G.H."/>
            <person name="Houbraken J."/>
            <person name="Oakley B."/>
            <person name="Pocsi I."/>
            <person name="Scazzocchio C."/>
            <person name="Seiboth B."/>
            <person name="vanKuyk P.A."/>
            <person name="Wortman J."/>
            <person name="Dyer P.S."/>
            <person name="Grigoriev I.V."/>
        </authorList>
    </citation>
    <scope>NUCLEOTIDE SEQUENCE [LARGE SCALE GENOMIC DNA]</scope>
    <source>
        <strain evidence="2">CBS 516.65</strain>
    </source>
</reference>